<proteinExistence type="predicted"/>
<dbReference type="Proteomes" id="UP000317122">
    <property type="component" value="Unassembled WGS sequence"/>
</dbReference>
<keyword evidence="2" id="KW-1185">Reference proteome</keyword>
<comment type="caution">
    <text evidence="1">The sequence shown here is derived from an EMBL/GenBank/DDBJ whole genome shotgun (WGS) entry which is preliminary data.</text>
</comment>
<protein>
    <submittedName>
        <fullName evidence="1">Uncharacterized protein</fullName>
    </submittedName>
</protein>
<organism evidence="1 2">
    <name type="scientific">Mesorhizobium tianshanense</name>
    <dbReference type="NCBI Taxonomy" id="39844"/>
    <lineage>
        <taxon>Bacteria</taxon>
        <taxon>Pseudomonadati</taxon>
        <taxon>Pseudomonadota</taxon>
        <taxon>Alphaproteobacteria</taxon>
        <taxon>Hyphomicrobiales</taxon>
        <taxon>Phyllobacteriaceae</taxon>
        <taxon>Mesorhizobium</taxon>
    </lineage>
</organism>
<reference evidence="1 2" key="1">
    <citation type="journal article" date="2015" name="Stand. Genomic Sci.">
        <title>Genomic Encyclopedia of Bacterial and Archaeal Type Strains, Phase III: the genomes of soil and plant-associated and newly described type strains.</title>
        <authorList>
            <person name="Whitman W.B."/>
            <person name="Woyke T."/>
            <person name="Klenk H.P."/>
            <person name="Zhou Y."/>
            <person name="Lilburn T.G."/>
            <person name="Beck B.J."/>
            <person name="De Vos P."/>
            <person name="Vandamme P."/>
            <person name="Eisen J.A."/>
            <person name="Garrity G."/>
            <person name="Hugenholtz P."/>
            <person name="Kyrpides N.C."/>
        </authorList>
    </citation>
    <scope>NUCLEOTIDE SEQUENCE [LARGE SCALE GENOMIC DNA]</scope>
    <source>
        <strain evidence="1 2">CGMCC 1.2546</strain>
    </source>
</reference>
<dbReference type="RefSeq" id="WP_145716354.1">
    <property type="nucleotide sequence ID" value="NZ_BSPF01000131.1"/>
</dbReference>
<dbReference type="OrthoDB" id="7824385at2"/>
<sequence length="158" mass="17824">MSDWLSFEDAVALVSVRRNLSHVDAGNHLRAAIAIGEIEVRNLRHLVTDFVPSHNGNEDREVSRRALIKWLEAQSVPVADTSLEDIYLSPFMQMMLDAVRHFKISDTPNPRLRKEEIKEYFVGRRLPNGQAISPNQAESMATFVRSPDAMKGGNKRVG</sequence>
<accession>A0A562P3V5</accession>
<name>A0A562P3V5_9HYPH</name>
<dbReference type="AlphaFoldDB" id="A0A562P3V5"/>
<evidence type="ECO:0000313" key="1">
    <source>
        <dbReference type="EMBL" id="TWI39134.1"/>
    </source>
</evidence>
<dbReference type="EMBL" id="VLKT01000010">
    <property type="protein sequence ID" value="TWI39134.1"/>
    <property type="molecule type" value="Genomic_DNA"/>
</dbReference>
<gene>
    <name evidence="1" type="ORF">IQ26_01983</name>
</gene>
<evidence type="ECO:0000313" key="2">
    <source>
        <dbReference type="Proteomes" id="UP000317122"/>
    </source>
</evidence>